<evidence type="ECO:0000313" key="1">
    <source>
        <dbReference type="EMBL" id="EFH84856.1"/>
    </source>
</evidence>
<dbReference type="InParanoid" id="D6TXC3"/>
<dbReference type="RefSeq" id="WP_007916665.1">
    <property type="nucleotide sequence ID" value="NZ_ADVG01000003.1"/>
</dbReference>
<dbReference type="OrthoDB" id="5197894at2"/>
<dbReference type="eggNOG" id="ENOG5033IFQ">
    <property type="taxonomic scope" value="Bacteria"/>
</dbReference>
<protein>
    <submittedName>
        <fullName evidence="1">Uncharacterized protein</fullName>
    </submittedName>
</protein>
<dbReference type="AlphaFoldDB" id="D6TXC3"/>
<keyword evidence="2" id="KW-1185">Reference proteome</keyword>
<reference evidence="1 2" key="1">
    <citation type="journal article" date="2011" name="Stand. Genomic Sci.">
        <title>Non-contiguous finished genome sequence and contextual data of the filamentous soil bacterium Ktedonobacter racemifer type strain (SOSP1-21).</title>
        <authorList>
            <person name="Chang Y.J."/>
            <person name="Land M."/>
            <person name="Hauser L."/>
            <person name="Chertkov O."/>
            <person name="Del Rio T.G."/>
            <person name="Nolan M."/>
            <person name="Copeland A."/>
            <person name="Tice H."/>
            <person name="Cheng J.F."/>
            <person name="Lucas S."/>
            <person name="Han C."/>
            <person name="Goodwin L."/>
            <person name="Pitluck S."/>
            <person name="Ivanova N."/>
            <person name="Ovchinikova G."/>
            <person name="Pati A."/>
            <person name="Chen A."/>
            <person name="Palaniappan K."/>
            <person name="Mavromatis K."/>
            <person name="Liolios K."/>
            <person name="Brettin T."/>
            <person name="Fiebig A."/>
            <person name="Rohde M."/>
            <person name="Abt B."/>
            <person name="Goker M."/>
            <person name="Detter J.C."/>
            <person name="Woyke T."/>
            <person name="Bristow J."/>
            <person name="Eisen J.A."/>
            <person name="Markowitz V."/>
            <person name="Hugenholtz P."/>
            <person name="Kyrpides N.C."/>
            <person name="Klenk H.P."/>
            <person name="Lapidus A."/>
        </authorList>
    </citation>
    <scope>NUCLEOTIDE SEQUENCE [LARGE SCALE GENOMIC DNA]</scope>
    <source>
        <strain evidence="2">DSM 44963</strain>
    </source>
</reference>
<dbReference type="Proteomes" id="UP000004508">
    <property type="component" value="Unassembled WGS sequence"/>
</dbReference>
<organism evidence="1 2">
    <name type="scientific">Ktedonobacter racemifer DSM 44963</name>
    <dbReference type="NCBI Taxonomy" id="485913"/>
    <lineage>
        <taxon>Bacteria</taxon>
        <taxon>Bacillati</taxon>
        <taxon>Chloroflexota</taxon>
        <taxon>Ktedonobacteria</taxon>
        <taxon>Ktedonobacterales</taxon>
        <taxon>Ktedonobacteraceae</taxon>
        <taxon>Ktedonobacter</taxon>
    </lineage>
</organism>
<name>D6TXC3_KTERA</name>
<sequence>MTKRPSSQRSPNVELHIEELVLHGFVQGDRYEIGAAVERELARLFAEQGVPASLANGGEIARLNGGSFTVARGSQADVIGAQMAQSVYGGMKG</sequence>
<dbReference type="EMBL" id="ADVG01000003">
    <property type="protein sequence ID" value="EFH84856.1"/>
    <property type="molecule type" value="Genomic_DNA"/>
</dbReference>
<gene>
    <name evidence="1" type="ORF">Krac_5971</name>
</gene>
<proteinExistence type="predicted"/>
<comment type="caution">
    <text evidence="1">The sequence shown here is derived from an EMBL/GenBank/DDBJ whole genome shotgun (WGS) entry which is preliminary data.</text>
</comment>
<accession>D6TXC3</accession>
<evidence type="ECO:0000313" key="2">
    <source>
        <dbReference type="Proteomes" id="UP000004508"/>
    </source>
</evidence>
<dbReference type="STRING" id="485913.Krac_5971"/>